<accession>A0A2S4WER3</accession>
<keyword evidence="1" id="KW-0812">Transmembrane</keyword>
<protein>
    <submittedName>
        <fullName evidence="2">Uncharacterized protein</fullName>
    </submittedName>
</protein>
<dbReference type="AlphaFoldDB" id="A0A2S4WER3"/>
<evidence type="ECO:0000313" key="3">
    <source>
        <dbReference type="Proteomes" id="UP000238274"/>
    </source>
</evidence>
<reference evidence="3" key="3">
    <citation type="journal article" date="2018" name="Mol. Plant Microbe Interact.">
        <title>Genome sequence resources for the wheat stripe rust pathogen (Puccinia striiformis f. sp. tritici) and the barley stripe rust pathogen (Puccinia striiformis f. sp. hordei).</title>
        <authorList>
            <person name="Xia C."/>
            <person name="Wang M."/>
            <person name="Yin C."/>
            <person name="Cornejo O.E."/>
            <person name="Hulbert S.H."/>
            <person name="Chen X."/>
        </authorList>
    </citation>
    <scope>NUCLEOTIDE SEQUENCE [LARGE SCALE GENOMIC DNA]</scope>
    <source>
        <strain evidence="3">93TX-2</strain>
    </source>
</reference>
<organism evidence="2 3">
    <name type="scientific">Puccinia striiformis</name>
    <dbReference type="NCBI Taxonomy" id="27350"/>
    <lineage>
        <taxon>Eukaryota</taxon>
        <taxon>Fungi</taxon>
        <taxon>Dikarya</taxon>
        <taxon>Basidiomycota</taxon>
        <taxon>Pucciniomycotina</taxon>
        <taxon>Pucciniomycetes</taxon>
        <taxon>Pucciniales</taxon>
        <taxon>Pucciniaceae</taxon>
        <taxon>Puccinia</taxon>
    </lineage>
</organism>
<comment type="caution">
    <text evidence="2">The sequence shown here is derived from an EMBL/GenBank/DDBJ whole genome shotgun (WGS) entry which is preliminary data.</text>
</comment>
<keyword evidence="3" id="KW-1185">Reference proteome</keyword>
<keyword evidence="1" id="KW-1133">Transmembrane helix</keyword>
<feature type="non-terminal residue" evidence="2">
    <location>
        <position position="1"/>
    </location>
</feature>
<reference evidence="2 3" key="1">
    <citation type="submission" date="2017-12" db="EMBL/GenBank/DDBJ databases">
        <title>Gene loss provides genomic basis for host adaptation in cereal stripe rust fungi.</title>
        <authorList>
            <person name="Xia C."/>
        </authorList>
    </citation>
    <scope>NUCLEOTIDE SEQUENCE [LARGE SCALE GENOMIC DNA]</scope>
    <source>
        <strain evidence="2 3">93TX-2</strain>
    </source>
</reference>
<proteinExistence type="predicted"/>
<dbReference type="VEuPathDB" id="FungiDB:PSHT_03757"/>
<dbReference type="VEuPathDB" id="FungiDB:PSTT_02187"/>
<evidence type="ECO:0000313" key="2">
    <source>
        <dbReference type="EMBL" id="POW20243.1"/>
    </source>
</evidence>
<gene>
    <name evidence="2" type="ORF">PSHT_03757</name>
</gene>
<feature type="transmembrane region" description="Helical" evidence="1">
    <location>
        <begin position="45"/>
        <end position="63"/>
    </location>
</feature>
<name>A0A2S4WER3_9BASI</name>
<dbReference type="EMBL" id="PKSM01000036">
    <property type="protein sequence ID" value="POW20243.1"/>
    <property type="molecule type" value="Genomic_DNA"/>
</dbReference>
<keyword evidence="1" id="KW-0472">Membrane</keyword>
<sequence length="258" mass="30040">KKDYQPTVSHSSKKFSSDFRRVPYVPKNSINRNSSGSVKTPTTRYFYSLAFMITLISMITLNINPRESIDIAFHHLVPSRIPETSAHQTEEPFKNFNNALRDFRTATNIFDSISELEQQSLPMNWPNIEDHFQCTKLKNFTYSPDDVRNQPSTIKYEENSWPVKKALQMFVEGYLLISSRVKPMGPKFAKGLQKIYFLQNEHLWMTKFLCSTSLECGTKQPMCLDIDLLSVVSLPHCEGQMFDWEEDDRLQSSLLRYK</sequence>
<reference evidence="3" key="2">
    <citation type="journal article" date="2018" name="BMC Genomics">
        <title>Genomic insights into host adaptation between the wheat stripe rust pathogen (Puccinia striiformis f. sp. tritici) and the barley stripe rust pathogen (Puccinia striiformis f. sp. hordei).</title>
        <authorList>
            <person name="Xia C."/>
            <person name="Wang M."/>
            <person name="Yin C."/>
            <person name="Cornejo O.E."/>
            <person name="Hulbert S.H."/>
            <person name="Chen X."/>
        </authorList>
    </citation>
    <scope>NUCLEOTIDE SEQUENCE [LARGE SCALE GENOMIC DNA]</scope>
    <source>
        <strain evidence="3">93TX-2</strain>
    </source>
</reference>
<dbReference type="Proteomes" id="UP000238274">
    <property type="component" value="Unassembled WGS sequence"/>
</dbReference>
<evidence type="ECO:0000256" key="1">
    <source>
        <dbReference type="SAM" id="Phobius"/>
    </source>
</evidence>